<accession>A0A9Q0L8S4</accession>
<dbReference type="EMBL" id="JAPDFW010000126">
    <property type="protein sequence ID" value="KAJ5067515.1"/>
    <property type="molecule type" value="Genomic_DNA"/>
</dbReference>
<dbReference type="Pfam" id="PF08923">
    <property type="entry name" value="MAPKK1_Int"/>
    <property type="match status" value="1"/>
</dbReference>
<dbReference type="Proteomes" id="UP001149090">
    <property type="component" value="Unassembled WGS sequence"/>
</dbReference>
<dbReference type="GO" id="GO:0071986">
    <property type="term" value="C:Ragulator complex"/>
    <property type="evidence" value="ECO:0007669"/>
    <property type="project" value="TreeGrafter"/>
</dbReference>
<proteinExistence type="inferred from homology"/>
<dbReference type="GO" id="GO:0032008">
    <property type="term" value="P:positive regulation of TOR signaling"/>
    <property type="evidence" value="ECO:0007669"/>
    <property type="project" value="TreeGrafter"/>
</dbReference>
<dbReference type="AlphaFoldDB" id="A0A9Q0L8S4"/>
<name>A0A9Q0L8S4_ANAIG</name>
<comment type="caution">
    <text evidence="2">The sequence shown here is derived from an EMBL/GenBank/DDBJ whole genome shotgun (WGS) entry which is preliminary data.</text>
</comment>
<dbReference type="OrthoDB" id="343907at2759"/>
<evidence type="ECO:0000313" key="2">
    <source>
        <dbReference type="EMBL" id="KAJ5067515.1"/>
    </source>
</evidence>
<dbReference type="PANTHER" id="PTHR13378:SF1">
    <property type="entry name" value="RAGULATOR COMPLEX PROTEIN LAMTOR3"/>
    <property type="match status" value="1"/>
</dbReference>
<dbReference type="OMA" id="RIIVHIN"/>
<dbReference type="GO" id="GO:0071230">
    <property type="term" value="P:cellular response to amino acid stimulus"/>
    <property type="evidence" value="ECO:0007669"/>
    <property type="project" value="TreeGrafter"/>
</dbReference>
<protein>
    <submittedName>
        <fullName evidence="2">Regulator complex protein lamtor3</fullName>
    </submittedName>
</protein>
<gene>
    <name evidence="2" type="ORF">M0811_12867</name>
</gene>
<evidence type="ECO:0000256" key="1">
    <source>
        <dbReference type="ARBA" id="ARBA00005356"/>
    </source>
</evidence>
<comment type="similarity">
    <text evidence="1">Belongs to the LAMTOR3 family.</text>
</comment>
<evidence type="ECO:0000313" key="3">
    <source>
        <dbReference type="Proteomes" id="UP001149090"/>
    </source>
</evidence>
<dbReference type="InterPro" id="IPR015019">
    <property type="entry name" value="LAMTOR3"/>
</dbReference>
<sequence length="134" mass="15271">MNQLQDTQNFLLNLLEKIFGLETIYITDNQGVVLDQISKTQNIQKKEFIFGPLFANLSNQTSKLGFGENQSITTFYKEKIMVQIQLNSIILSLIGDLDLNVGLIDSYIPTFTQAFQHLIETVGEIEKNKKEINL</sequence>
<reference evidence="2" key="1">
    <citation type="submission" date="2022-10" db="EMBL/GenBank/DDBJ databases">
        <title>Novel sulphate-reducing endosymbionts in the free-living metamonad Anaeramoeba.</title>
        <authorList>
            <person name="Jerlstrom-Hultqvist J."/>
            <person name="Cepicka I."/>
            <person name="Gallot-Lavallee L."/>
            <person name="Salas-Leiva D."/>
            <person name="Curtis B.A."/>
            <person name="Zahonova K."/>
            <person name="Pipaliya S."/>
            <person name="Dacks J."/>
            <person name="Roger A.J."/>
        </authorList>
    </citation>
    <scope>NUCLEOTIDE SEQUENCE</scope>
    <source>
        <strain evidence="2">BMAN</strain>
    </source>
</reference>
<dbReference type="SMART" id="SM01278">
    <property type="entry name" value="MAPKK1_Int"/>
    <property type="match status" value="1"/>
</dbReference>
<dbReference type="PANTHER" id="PTHR13378">
    <property type="entry name" value="REGULATOR COMPLEX PROTEIN LAMTOR3"/>
    <property type="match status" value="1"/>
</dbReference>
<dbReference type="Gene3D" id="3.30.450.30">
    <property type="entry name" value="Dynein light chain 2a, cytoplasmic"/>
    <property type="match status" value="1"/>
</dbReference>
<dbReference type="SUPFAM" id="SSF103196">
    <property type="entry name" value="Roadblock/LC7 domain"/>
    <property type="match status" value="1"/>
</dbReference>
<keyword evidence="3" id="KW-1185">Reference proteome</keyword>
<organism evidence="2 3">
    <name type="scientific">Anaeramoeba ignava</name>
    <name type="common">Anaerobic marine amoeba</name>
    <dbReference type="NCBI Taxonomy" id="1746090"/>
    <lineage>
        <taxon>Eukaryota</taxon>
        <taxon>Metamonada</taxon>
        <taxon>Anaeramoebidae</taxon>
        <taxon>Anaeramoeba</taxon>
    </lineage>
</organism>